<proteinExistence type="predicted"/>
<dbReference type="Proteomes" id="UP000824165">
    <property type="component" value="Unassembled WGS sequence"/>
</dbReference>
<comment type="caution">
    <text evidence="2">The sequence shown here is derived from an EMBL/GenBank/DDBJ whole genome shotgun (WGS) entry which is preliminary data.</text>
</comment>
<dbReference type="AlphaFoldDB" id="A0A9D1KQC8"/>
<gene>
    <name evidence="2" type="ORF">IAA60_03150</name>
</gene>
<reference evidence="2" key="1">
    <citation type="submission" date="2020-10" db="EMBL/GenBank/DDBJ databases">
        <authorList>
            <person name="Gilroy R."/>
        </authorList>
    </citation>
    <scope>NUCLEOTIDE SEQUENCE</scope>
    <source>
        <strain evidence="2">CHK181-108</strain>
    </source>
</reference>
<dbReference type="EMBL" id="DVLU01000028">
    <property type="protein sequence ID" value="HIT84886.1"/>
    <property type="molecule type" value="Genomic_DNA"/>
</dbReference>
<accession>A0A9D1KQC8</accession>
<feature type="region of interest" description="Disordered" evidence="1">
    <location>
        <begin position="146"/>
        <end position="181"/>
    </location>
</feature>
<evidence type="ECO:0000313" key="2">
    <source>
        <dbReference type="EMBL" id="HIT84886.1"/>
    </source>
</evidence>
<reference evidence="2" key="2">
    <citation type="journal article" date="2021" name="PeerJ">
        <title>Extensive microbial diversity within the chicken gut microbiome revealed by metagenomics and culture.</title>
        <authorList>
            <person name="Gilroy R."/>
            <person name="Ravi A."/>
            <person name="Getino M."/>
            <person name="Pursley I."/>
            <person name="Horton D.L."/>
            <person name="Alikhan N.F."/>
            <person name="Baker D."/>
            <person name="Gharbi K."/>
            <person name="Hall N."/>
            <person name="Watson M."/>
            <person name="Adriaenssens E.M."/>
            <person name="Foster-Nyarko E."/>
            <person name="Jarju S."/>
            <person name="Secka A."/>
            <person name="Antonio M."/>
            <person name="Oren A."/>
            <person name="Chaudhuri R.R."/>
            <person name="La Ragione R."/>
            <person name="Hildebrand F."/>
            <person name="Pallen M.J."/>
        </authorList>
    </citation>
    <scope>NUCLEOTIDE SEQUENCE</scope>
    <source>
        <strain evidence="2">CHK181-108</strain>
    </source>
</reference>
<name>A0A9D1KQC8_9FIRM</name>
<evidence type="ECO:0000256" key="1">
    <source>
        <dbReference type="SAM" id="MobiDB-lite"/>
    </source>
</evidence>
<evidence type="ECO:0000313" key="3">
    <source>
        <dbReference type="Proteomes" id="UP000824165"/>
    </source>
</evidence>
<organism evidence="2 3">
    <name type="scientific">Candidatus Ornithomonoglobus intestinigallinarum</name>
    <dbReference type="NCBI Taxonomy" id="2840894"/>
    <lineage>
        <taxon>Bacteria</taxon>
        <taxon>Bacillati</taxon>
        <taxon>Bacillota</taxon>
        <taxon>Clostridia</taxon>
        <taxon>Candidatus Ornithomonoglobus</taxon>
    </lineage>
</organism>
<sequence>MSQNNSNEKLPSMAAIETINEVQGFDPAPFAVEYTDLNSNESRKRLPVMIQMAWFRLKYPEGKIAVQVNQGKDCFVATARVYPSYKDPIDCYLAEATASRGYCTEKPSVSPREWAQTAAVGIALRNAGFGLQFSMAGEDFDDVAPNEFGTPHENMTSVPRPQETIPQPAADPEPEPVEQPPVELTPEEKLNQALQTACPIAKYKDKTLGDVLMLDQGAIKWLANKFTGDEHIKEAAQRICEYAVQQTTA</sequence>
<protein>
    <submittedName>
        <fullName evidence="2">Uncharacterized protein</fullName>
    </submittedName>
</protein>